<reference evidence="3" key="1">
    <citation type="submission" date="2023-06" db="EMBL/GenBank/DDBJ databases">
        <title>Egi l300058.</title>
        <authorList>
            <person name="Gao L."/>
            <person name="Fang B.-Z."/>
            <person name="Li W.-J."/>
        </authorList>
    </citation>
    <scope>NUCLEOTIDE SEQUENCE</scope>
    <source>
        <strain evidence="3">EGI L300058</strain>
    </source>
</reference>
<organism evidence="3 4">
    <name type="scientific">Demequina muriae</name>
    <dbReference type="NCBI Taxonomy" id="3051664"/>
    <lineage>
        <taxon>Bacteria</taxon>
        <taxon>Bacillati</taxon>
        <taxon>Actinomycetota</taxon>
        <taxon>Actinomycetes</taxon>
        <taxon>Micrococcales</taxon>
        <taxon>Demequinaceae</taxon>
        <taxon>Demequina</taxon>
    </lineage>
</organism>
<feature type="region of interest" description="Disordered" evidence="1">
    <location>
        <begin position="1"/>
        <end position="24"/>
    </location>
</feature>
<protein>
    <recommendedName>
        <fullName evidence="5">DUF5667 domain-containing protein</fullName>
    </recommendedName>
</protein>
<comment type="caution">
    <text evidence="3">The sequence shown here is derived from an EMBL/GenBank/DDBJ whole genome shotgun (WGS) entry which is preliminary data.</text>
</comment>
<evidence type="ECO:0008006" key="5">
    <source>
        <dbReference type="Google" id="ProtNLM"/>
    </source>
</evidence>
<keyword evidence="2" id="KW-0472">Membrane</keyword>
<feature type="compositionally biased region" description="Low complexity" evidence="1">
    <location>
        <begin position="278"/>
        <end position="287"/>
    </location>
</feature>
<keyword evidence="2" id="KW-1133">Transmembrane helix</keyword>
<proteinExistence type="predicted"/>
<feature type="region of interest" description="Disordered" evidence="1">
    <location>
        <begin position="236"/>
        <end position="359"/>
    </location>
</feature>
<evidence type="ECO:0000256" key="2">
    <source>
        <dbReference type="SAM" id="Phobius"/>
    </source>
</evidence>
<keyword evidence="4" id="KW-1185">Reference proteome</keyword>
<evidence type="ECO:0000313" key="4">
    <source>
        <dbReference type="Proteomes" id="UP001172708"/>
    </source>
</evidence>
<name>A0ABT8GIP3_9MICO</name>
<feature type="compositionally biased region" description="Low complexity" evidence="1">
    <location>
        <begin position="332"/>
        <end position="341"/>
    </location>
</feature>
<evidence type="ECO:0000313" key="3">
    <source>
        <dbReference type="EMBL" id="MDN4481300.1"/>
    </source>
</evidence>
<feature type="transmembrane region" description="Helical" evidence="2">
    <location>
        <begin position="102"/>
        <end position="122"/>
    </location>
</feature>
<dbReference type="Proteomes" id="UP001172708">
    <property type="component" value="Unassembled WGS sequence"/>
</dbReference>
<keyword evidence="2" id="KW-0812">Transmembrane</keyword>
<feature type="compositionally biased region" description="Low complexity" evidence="1">
    <location>
        <begin position="306"/>
        <end position="321"/>
    </location>
</feature>
<gene>
    <name evidence="3" type="ORF">QQX02_10230</name>
</gene>
<dbReference type="RefSeq" id="WP_301142885.1">
    <property type="nucleotide sequence ID" value="NZ_JAUHQA010000001.1"/>
</dbReference>
<feature type="compositionally biased region" description="Basic and acidic residues" evidence="1">
    <location>
        <begin position="9"/>
        <end position="24"/>
    </location>
</feature>
<accession>A0ABT8GIP3</accession>
<dbReference type="EMBL" id="JAUHQA010000001">
    <property type="protein sequence ID" value="MDN4481300.1"/>
    <property type="molecule type" value="Genomic_DNA"/>
</dbReference>
<evidence type="ECO:0000256" key="1">
    <source>
        <dbReference type="SAM" id="MobiDB-lite"/>
    </source>
</evidence>
<sequence>MTRNVRGPSSDDHSEMTTDEHFSDRDLNALFSGRAIADARLAELGPVMAALRSTSADAPSDDQVAAMAVALSRAVPATTDGGVARAHARPSPRRGSALSRRLVAIVAGAGLVGVGFAGAAAADGAAPGDTLYGLDRALEAVGINNGGAHERLAEVRVLLETGDVDGALVHAEQATDELDPEATEALRAAAESVASAGSDQSREVREQVSAMLMWMSETDLEGREFGQGVAERARAIGNGNDPAATDGVTSENPDAAAEGNAGKSQQTRPPVGDDRGASGDAGQSDGGAKPESKGGSGAPAKPEDAAPPADAGSPSDSKSPAEPGPAEDSGKTGKSGSSGDTGKPENPGEDGKNAGGGRP</sequence>